<dbReference type="PANTHER" id="PTHR43557">
    <property type="entry name" value="APOPTOSIS-INDUCING FACTOR 1"/>
    <property type="match status" value="1"/>
</dbReference>
<dbReference type="GO" id="GO:0016651">
    <property type="term" value="F:oxidoreductase activity, acting on NAD(P)H"/>
    <property type="evidence" value="ECO:0007669"/>
    <property type="project" value="TreeGrafter"/>
</dbReference>
<dbReference type="SUPFAM" id="SSF55424">
    <property type="entry name" value="FAD/NAD-linked reductases, dimerisation (C-terminal) domain"/>
    <property type="match status" value="1"/>
</dbReference>
<evidence type="ECO:0000256" key="1">
    <source>
        <dbReference type="ARBA" id="ARBA00001974"/>
    </source>
</evidence>
<dbReference type="InterPro" id="IPR028202">
    <property type="entry name" value="Reductase_C"/>
</dbReference>
<feature type="domain" description="FAD/NAD(P)-binding" evidence="5">
    <location>
        <begin position="4"/>
        <end position="289"/>
    </location>
</feature>
<dbReference type="InterPro" id="IPR023753">
    <property type="entry name" value="FAD/NAD-binding_dom"/>
</dbReference>
<sequence>MAATVLVVGAGLGGLRAAEALRGAGFEGAITVVGDEPAMPYNRPPLSKEALSAGVHVAELEFRRKPSVADVEWRLGSPAIASDFAARTITLADGTHLSFDGLVIASGIRPRRLPIAGPEAGRHVLRTAHDAMNLRNYLLPGRTAVIMGAGFIGCEVAATARGLGAEVHIVAIDEQPMLRPLGAELGMGMRSRHEHHGVNFHLGRTVQSFLGGEHVTSVLLDDGTELPASVVVEAVGSVCNVEWLAGNGLDLTDGLLVDHAMVVSAEAPVVAVGDIARHPNQLFGNVPRRIEHWNIPTETGRRAGASLASLLRGEQPDQAPFAAMPSFWSDQYQYKLQSFGMPGLATSIQIVEGTADDACIVEYSDESGLVGVVGVDRTAELAPYRKHLLER</sequence>
<dbReference type="PANTHER" id="PTHR43557:SF2">
    <property type="entry name" value="RIESKE DOMAIN-CONTAINING PROTEIN-RELATED"/>
    <property type="match status" value="1"/>
</dbReference>
<comment type="cofactor">
    <cofactor evidence="1">
        <name>FAD</name>
        <dbReference type="ChEBI" id="CHEBI:57692"/>
    </cofactor>
</comment>
<dbReference type="Pfam" id="PF14759">
    <property type="entry name" value="Reductase_C"/>
    <property type="match status" value="1"/>
</dbReference>
<accession>A0A6J6R4P8</accession>
<keyword evidence="2" id="KW-0285">Flavoprotein</keyword>
<feature type="domain" description="Reductase C-terminal" evidence="6">
    <location>
        <begin position="327"/>
        <end position="388"/>
    </location>
</feature>
<keyword evidence="3" id="KW-0274">FAD</keyword>
<dbReference type="PRINTS" id="PR00411">
    <property type="entry name" value="PNDRDTASEI"/>
</dbReference>
<protein>
    <submittedName>
        <fullName evidence="7">Unannotated protein</fullName>
    </submittedName>
</protein>
<dbReference type="Gene3D" id="3.50.50.60">
    <property type="entry name" value="FAD/NAD(P)-binding domain"/>
    <property type="match status" value="2"/>
</dbReference>
<dbReference type="InterPro" id="IPR050446">
    <property type="entry name" value="FAD-oxidoreductase/Apoptosis"/>
</dbReference>
<evidence type="ECO:0000259" key="5">
    <source>
        <dbReference type="Pfam" id="PF07992"/>
    </source>
</evidence>
<keyword evidence="4" id="KW-0560">Oxidoreductase</keyword>
<dbReference type="AlphaFoldDB" id="A0A6J6R4P8"/>
<organism evidence="7">
    <name type="scientific">freshwater metagenome</name>
    <dbReference type="NCBI Taxonomy" id="449393"/>
    <lineage>
        <taxon>unclassified sequences</taxon>
        <taxon>metagenomes</taxon>
        <taxon>ecological metagenomes</taxon>
    </lineage>
</organism>
<evidence type="ECO:0000256" key="2">
    <source>
        <dbReference type="ARBA" id="ARBA00022630"/>
    </source>
</evidence>
<proteinExistence type="predicted"/>
<dbReference type="SUPFAM" id="SSF51905">
    <property type="entry name" value="FAD/NAD(P)-binding domain"/>
    <property type="match status" value="2"/>
</dbReference>
<evidence type="ECO:0000256" key="4">
    <source>
        <dbReference type="ARBA" id="ARBA00023002"/>
    </source>
</evidence>
<reference evidence="7" key="1">
    <citation type="submission" date="2020-05" db="EMBL/GenBank/DDBJ databases">
        <authorList>
            <person name="Chiriac C."/>
            <person name="Salcher M."/>
            <person name="Ghai R."/>
            <person name="Kavagutti S V."/>
        </authorList>
    </citation>
    <scope>NUCLEOTIDE SEQUENCE</scope>
</reference>
<dbReference type="PRINTS" id="PR00368">
    <property type="entry name" value="FADPNR"/>
</dbReference>
<dbReference type="GO" id="GO:0005737">
    <property type="term" value="C:cytoplasm"/>
    <property type="evidence" value="ECO:0007669"/>
    <property type="project" value="TreeGrafter"/>
</dbReference>
<evidence type="ECO:0000259" key="6">
    <source>
        <dbReference type="Pfam" id="PF14759"/>
    </source>
</evidence>
<dbReference type="EMBL" id="CAEZXZ010000229">
    <property type="protein sequence ID" value="CAB4716185.1"/>
    <property type="molecule type" value="Genomic_DNA"/>
</dbReference>
<name>A0A6J6R4P8_9ZZZZ</name>
<dbReference type="InterPro" id="IPR036188">
    <property type="entry name" value="FAD/NAD-bd_sf"/>
</dbReference>
<dbReference type="Pfam" id="PF07992">
    <property type="entry name" value="Pyr_redox_2"/>
    <property type="match status" value="1"/>
</dbReference>
<dbReference type="InterPro" id="IPR016156">
    <property type="entry name" value="FAD/NAD-linked_Rdtase_dimer_sf"/>
</dbReference>
<evidence type="ECO:0000313" key="7">
    <source>
        <dbReference type="EMBL" id="CAB4716185.1"/>
    </source>
</evidence>
<evidence type="ECO:0000256" key="3">
    <source>
        <dbReference type="ARBA" id="ARBA00022827"/>
    </source>
</evidence>
<gene>
    <name evidence="7" type="ORF">UFOPK2625_01276</name>
</gene>
<dbReference type="Gene3D" id="3.30.390.30">
    <property type="match status" value="1"/>
</dbReference>